<reference evidence="5" key="1">
    <citation type="submission" date="2022-03" db="EMBL/GenBank/DDBJ databases">
        <title>Draft genome sequence of Aduncisulcus paluster, a free-living microaerophilic Fornicata.</title>
        <authorList>
            <person name="Yuyama I."/>
            <person name="Kume K."/>
            <person name="Tamura T."/>
            <person name="Inagaki Y."/>
            <person name="Hashimoto T."/>
        </authorList>
    </citation>
    <scope>NUCLEOTIDE SEQUENCE</scope>
    <source>
        <strain evidence="5">NY0171</strain>
    </source>
</reference>
<evidence type="ECO:0000313" key="5">
    <source>
        <dbReference type="EMBL" id="GKT28076.1"/>
    </source>
</evidence>
<dbReference type="PANTHER" id="PTHR19848:SF8">
    <property type="entry name" value="F-BOX AND WD REPEAT DOMAIN CONTAINING 7"/>
    <property type="match status" value="1"/>
</dbReference>
<dbReference type="PANTHER" id="PTHR19848">
    <property type="entry name" value="WD40 REPEAT PROTEIN"/>
    <property type="match status" value="1"/>
</dbReference>
<dbReference type="Proteomes" id="UP001057375">
    <property type="component" value="Unassembled WGS sequence"/>
</dbReference>
<keyword evidence="1 3" id="KW-0853">WD repeat</keyword>
<feature type="compositionally biased region" description="Polar residues" evidence="4">
    <location>
        <begin position="611"/>
        <end position="638"/>
    </location>
</feature>
<dbReference type="SUPFAM" id="SSF56112">
    <property type="entry name" value="Protein kinase-like (PK-like)"/>
    <property type="match status" value="1"/>
</dbReference>
<dbReference type="PROSITE" id="PS50082">
    <property type="entry name" value="WD_REPEATS_2"/>
    <property type="match status" value="1"/>
</dbReference>
<feature type="repeat" description="WD" evidence="3">
    <location>
        <begin position="1340"/>
        <end position="1374"/>
    </location>
</feature>
<protein>
    <submittedName>
        <fullName evidence="5">Uncharacterized protein</fullName>
    </submittedName>
</protein>
<evidence type="ECO:0000256" key="2">
    <source>
        <dbReference type="ARBA" id="ARBA00022737"/>
    </source>
</evidence>
<dbReference type="InterPro" id="IPR019775">
    <property type="entry name" value="WD40_repeat_CS"/>
</dbReference>
<dbReference type="PROSITE" id="PS00678">
    <property type="entry name" value="WD_REPEATS_1"/>
    <property type="match status" value="1"/>
</dbReference>
<sequence length="1457" mass="159801">MTETLSRDVYQIEIDEHLFIREPSGNSFGFTHVGIIPEIQKDPVQMLFLLCGYSNRTELEHPMVKKVVVEMLKFVEKCQADKYPNIIPVLGVVEAKITSKTGKKPYYALGLIKYESVGFLIDVIAAWKRIGDYEVCVKALQQAAICLFDFHQQDIIHGFIGPRSFVVVEEFGGKKEFSKYFHDARHEEPSDTFCLSSRESEVVSSSEDDGPTSTCPFFYVCLGDYFPSALRHSIIQLQIFSTLGPNTPRLVPNAIMDPLAVTVFSSPEQLRGEIASKRSDVYSFGILTFVAATGHLPHQYNPAVKSLIGAVSQEGIQRDYVHHLFRYAHPATIDLQQQSLFAEIGKNSSQLATSSSLGPLVAGESTRTGSHKTLHTGGDGTPPLEKPDQVSIGKGMEETDLTDDAHPQPGRTLQGSLDVPTLNIKTIASKIDDPPICSSGCSASRSLADSGRIGQSPFPVSYMSLTSPTMSSLFSALSFFVLTMSSSNHFPRLHISSYHSPLVPALARIYSSTVKHFPQNRVSTETCVGMFTMTDDASPRVRRAENSSSPRGNSRRGAVHEMKRISSSGSLQRIKVKAISSEHSEGDVTDISNTLNDVTPSVMTPVEPTGQVVTPFSTPETPSTHPHRGSCSSNSNPDLSDEGTSDALKHRSTVDKGDNQQMPDGKVESTSRVDASLDPTLVKGVELQVDSASVNHDREETSAIVTPALVDEPREFISYESEDSDNDGDSADIRVISVDTDGQQGDGSAQVSLVKDKDDDLTIDIPGDETNISSPKKDTAIHPEHPFDQQYQDGDDHKDDALLHPAEGSIDISIEDRDDMHAEMQFSDSGEEEEVEEDAEEEVEETLMERAQKHWAFLSTKPIHSSLHRGERRIDDQACVMFNSTIYVVGENVGLSAGLLGQDEYEEEEEEEEDEYTESSDITEKARRFSIYRSSISDDLCKHQFKPILQPDGDDDDITSSTTHFSQSCAENRFFVSKFLAPSSKLKKAVPSRCSVTNSTESFIFSGLDSGHILMYPNTPSYSTVLSHLTAQIVMAYATQDEGVKKLACPMFKSKSCHVDANNFKSADIFSMAFPLAPYLSVPVNYFSKTLPTLDPGISAAELLSHAIYKSYSHTGFFPRPSFFKPIGRNRVSRYAITSMDESAGVLAIGDSHGVVNVYGLDYKGKSGSTGDVAGMTSGSSSSASEEGDLLSPYDMVEKEKITSQYNYAMFREKISASEDRETIGIIQKNSIAPTMIKLSQVIHTSTVYDLFLGLNFLVTCSKDGVVRGYNRTDWEQSMEFCGHKKAVLCCDHYRNLLISGSADHKCMLWDVTRQGMGGDTDSNNGAALSHTSEHTRSILSKHEARVRDVCFGKDGSLVAAAIGDGTISIRDVRRSVKDPLFNESVHSKSSSGVGFGSNFLFTSGYDGHVCVFDLRSAATPISKVKVTPNQICSMKLKGRRVYCTDTDGALSLLEWA</sequence>
<dbReference type="InterPro" id="IPR036322">
    <property type="entry name" value="WD40_repeat_dom_sf"/>
</dbReference>
<feature type="compositionally biased region" description="Basic and acidic residues" evidence="4">
    <location>
        <begin position="775"/>
        <end position="787"/>
    </location>
</feature>
<keyword evidence="2" id="KW-0677">Repeat</keyword>
<evidence type="ECO:0000256" key="4">
    <source>
        <dbReference type="SAM" id="MobiDB-lite"/>
    </source>
</evidence>
<feature type="compositionally biased region" description="Basic and acidic residues" evidence="4">
    <location>
        <begin position="647"/>
        <end position="658"/>
    </location>
</feature>
<comment type="caution">
    <text evidence="5">The sequence shown here is derived from an EMBL/GenBank/DDBJ whole genome shotgun (WGS) entry which is preliminary data.</text>
</comment>
<dbReference type="SMART" id="SM00320">
    <property type="entry name" value="WD40"/>
    <property type="match status" value="4"/>
</dbReference>
<dbReference type="Gene3D" id="1.10.510.10">
    <property type="entry name" value="Transferase(Phosphotransferase) domain 1"/>
    <property type="match status" value="1"/>
</dbReference>
<feature type="region of interest" description="Disordered" evidence="4">
    <location>
        <begin position="352"/>
        <end position="391"/>
    </location>
</feature>
<feature type="region of interest" description="Disordered" evidence="4">
    <location>
        <begin position="538"/>
        <end position="677"/>
    </location>
</feature>
<evidence type="ECO:0000313" key="6">
    <source>
        <dbReference type="Proteomes" id="UP001057375"/>
    </source>
</evidence>
<dbReference type="Pfam" id="PF00400">
    <property type="entry name" value="WD40"/>
    <property type="match status" value="2"/>
</dbReference>
<feature type="compositionally biased region" description="Polar residues" evidence="4">
    <location>
        <begin position="590"/>
        <end position="602"/>
    </location>
</feature>
<organism evidence="5 6">
    <name type="scientific">Aduncisulcus paluster</name>
    <dbReference type="NCBI Taxonomy" id="2918883"/>
    <lineage>
        <taxon>Eukaryota</taxon>
        <taxon>Metamonada</taxon>
        <taxon>Carpediemonas-like organisms</taxon>
        <taxon>Aduncisulcus</taxon>
    </lineage>
</organism>
<proteinExistence type="predicted"/>
<dbReference type="SUPFAM" id="SSF50978">
    <property type="entry name" value="WD40 repeat-like"/>
    <property type="match status" value="1"/>
</dbReference>
<evidence type="ECO:0000256" key="3">
    <source>
        <dbReference type="PROSITE-ProRule" id="PRU00221"/>
    </source>
</evidence>
<dbReference type="InterPro" id="IPR015943">
    <property type="entry name" value="WD40/YVTN_repeat-like_dom_sf"/>
</dbReference>
<dbReference type="Gene3D" id="2.130.10.10">
    <property type="entry name" value="YVTN repeat-like/Quinoprotein amine dehydrogenase"/>
    <property type="match status" value="2"/>
</dbReference>
<dbReference type="InterPro" id="IPR011009">
    <property type="entry name" value="Kinase-like_dom_sf"/>
</dbReference>
<accession>A0ABQ5K680</accession>
<keyword evidence="6" id="KW-1185">Reference proteome</keyword>
<name>A0ABQ5K680_9EUKA</name>
<feature type="compositionally biased region" description="Low complexity" evidence="4">
    <location>
        <begin position="546"/>
        <end position="556"/>
    </location>
</feature>
<feature type="region of interest" description="Disordered" evidence="4">
    <location>
        <begin position="757"/>
        <end position="802"/>
    </location>
</feature>
<dbReference type="InterPro" id="IPR001680">
    <property type="entry name" value="WD40_rpt"/>
</dbReference>
<gene>
    <name evidence="5" type="ORF">ADUPG1_000408</name>
</gene>
<evidence type="ECO:0000256" key="1">
    <source>
        <dbReference type="ARBA" id="ARBA00022574"/>
    </source>
</evidence>
<dbReference type="EMBL" id="BQXS01000140">
    <property type="protein sequence ID" value="GKT28076.1"/>
    <property type="molecule type" value="Genomic_DNA"/>
</dbReference>